<feature type="non-terminal residue" evidence="2">
    <location>
        <position position="66"/>
    </location>
</feature>
<reference evidence="2 3" key="1">
    <citation type="submission" date="2017-12" db="EMBL/GenBank/DDBJ databases">
        <title>Integrating genomic resources of turbot (Scophthalmus maximus) in depth evaluation of genetic and physical mapping variation across individuals.</title>
        <authorList>
            <person name="Martinez P."/>
        </authorList>
    </citation>
    <scope>NUCLEOTIDE SEQUENCE [LARGE SCALE GENOMIC DNA]</scope>
</reference>
<evidence type="ECO:0000313" key="2">
    <source>
        <dbReference type="EMBL" id="AWP18116.1"/>
    </source>
</evidence>
<feature type="compositionally biased region" description="Polar residues" evidence="1">
    <location>
        <begin position="1"/>
        <end position="12"/>
    </location>
</feature>
<name>A0A2U9CQS3_SCOMX</name>
<protein>
    <submittedName>
        <fullName evidence="2">Uncharacterized protein</fullName>
    </submittedName>
</protein>
<feature type="region of interest" description="Disordered" evidence="1">
    <location>
        <begin position="1"/>
        <end position="66"/>
    </location>
</feature>
<organism evidence="2 3">
    <name type="scientific">Scophthalmus maximus</name>
    <name type="common">Turbot</name>
    <name type="synonym">Psetta maxima</name>
    <dbReference type="NCBI Taxonomy" id="52904"/>
    <lineage>
        <taxon>Eukaryota</taxon>
        <taxon>Metazoa</taxon>
        <taxon>Chordata</taxon>
        <taxon>Craniata</taxon>
        <taxon>Vertebrata</taxon>
        <taxon>Euteleostomi</taxon>
        <taxon>Actinopterygii</taxon>
        <taxon>Neopterygii</taxon>
        <taxon>Teleostei</taxon>
        <taxon>Neoteleostei</taxon>
        <taxon>Acanthomorphata</taxon>
        <taxon>Carangaria</taxon>
        <taxon>Pleuronectiformes</taxon>
        <taxon>Pleuronectoidei</taxon>
        <taxon>Scophthalmidae</taxon>
        <taxon>Scophthalmus</taxon>
    </lineage>
</organism>
<feature type="compositionally biased region" description="Basic and acidic residues" evidence="1">
    <location>
        <begin position="23"/>
        <end position="40"/>
    </location>
</feature>
<evidence type="ECO:0000313" key="3">
    <source>
        <dbReference type="Proteomes" id="UP000246464"/>
    </source>
</evidence>
<dbReference type="AlphaFoldDB" id="A0A2U9CQS3"/>
<accession>A0A2U9CQS3</accession>
<sequence length="66" mass="6964">MEDNFSLSSVSGTIGRPPGNTRAHADEWMWPHAASERDDGTPEEPPTTGTKGPLCEGCRCGSSSSD</sequence>
<proteinExistence type="predicted"/>
<dbReference type="Proteomes" id="UP000246464">
    <property type="component" value="Chromosome 18"/>
</dbReference>
<gene>
    <name evidence="2" type="ORF">SMAX5B_020530</name>
</gene>
<evidence type="ECO:0000256" key="1">
    <source>
        <dbReference type="SAM" id="MobiDB-lite"/>
    </source>
</evidence>
<dbReference type="EMBL" id="CP026260">
    <property type="protein sequence ID" value="AWP18116.1"/>
    <property type="molecule type" value="Genomic_DNA"/>
</dbReference>
<keyword evidence="3" id="KW-1185">Reference proteome</keyword>